<gene>
    <name evidence="1" type="ORF">IV500_15545</name>
</gene>
<dbReference type="AlphaFoldDB" id="A0A931G932"/>
<dbReference type="InterPro" id="IPR051490">
    <property type="entry name" value="THEM6_lcsJ_thioesterase"/>
</dbReference>
<dbReference type="InterPro" id="IPR029069">
    <property type="entry name" value="HotDog_dom_sf"/>
</dbReference>
<comment type="caution">
    <text evidence="1">The sequence shown here is derived from an EMBL/GenBank/DDBJ whole genome shotgun (WGS) entry which is preliminary data.</text>
</comment>
<protein>
    <submittedName>
        <fullName evidence="1">Thioesterase family protein</fullName>
    </submittedName>
</protein>
<dbReference type="SUPFAM" id="SSF54637">
    <property type="entry name" value="Thioesterase/thiol ester dehydrase-isomerase"/>
    <property type="match status" value="1"/>
</dbReference>
<dbReference type="EMBL" id="JADNYM010000021">
    <property type="protein sequence ID" value="MBG0740789.1"/>
    <property type="molecule type" value="Genomic_DNA"/>
</dbReference>
<dbReference type="PANTHER" id="PTHR12475">
    <property type="match status" value="1"/>
</dbReference>
<evidence type="ECO:0000313" key="1">
    <source>
        <dbReference type="EMBL" id="MBG0740789.1"/>
    </source>
</evidence>
<name>A0A931G932_9MICC</name>
<dbReference type="RefSeq" id="WP_196397765.1">
    <property type="nucleotide sequence ID" value="NZ_JADNYM010000021.1"/>
</dbReference>
<accession>A0A931G932</accession>
<reference evidence="1 2" key="1">
    <citation type="submission" date="2020-11" db="EMBL/GenBank/DDBJ databases">
        <title>Arthrobacter antarcticus sp. nov., isolated from Antarctic Soil.</title>
        <authorList>
            <person name="Li J."/>
        </authorList>
    </citation>
    <scope>NUCLEOTIDE SEQUENCE [LARGE SCALE GENOMIC DNA]</scope>
    <source>
        <strain evidence="1 2">Z1-20</strain>
    </source>
</reference>
<dbReference type="PANTHER" id="PTHR12475:SF4">
    <property type="entry name" value="PROTEIN THEM6"/>
    <property type="match status" value="1"/>
</dbReference>
<dbReference type="Pfam" id="PF13279">
    <property type="entry name" value="4HBT_2"/>
    <property type="match status" value="1"/>
</dbReference>
<dbReference type="Proteomes" id="UP000655366">
    <property type="component" value="Unassembled WGS sequence"/>
</dbReference>
<evidence type="ECO:0000313" key="2">
    <source>
        <dbReference type="Proteomes" id="UP000655366"/>
    </source>
</evidence>
<proteinExistence type="predicted"/>
<sequence>MHLLLRTLFHILVLSGRRPKVDFWGPSSVSLRVLPTDLDLAMHVNNGMYFSLMDLGRLGHLARSGLWAKMRTRGWKPVAGAETIAFRRSLKLWQHYMLETKIVGVDEKAIYFEHRMVSDGGIYARAYVATRLVGRNGPVSNAEIFAEVGQPPADLVLPDWIHQWREANALPGARRPAPHAWH</sequence>
<dbReference type="Gene3D" id="3.10.129.10">
    <property type="entry name" value="Hotdog Thioesterase"/>
    <property type="match status" value="1"/>
</dbReference>
<keyword evidence="2" id="KW-1185">Reference proteome</keyword>
<dbReference type="CDD" id="cd00586">
    <property type="entry name" value="4HBT"/>
    <property type="match status" value="1"/>
</dbReference>
<organism evidence="1 2">
    <name type="scientific">Arthrobacter terrae</name>
    <dbReference type="NCBI Taxonomy" id="2935737"/>
    <lineage>
        <taxon>Bacteria</taxon>
        <taxon>Bacillati</taxon>
        <taxon>Actinomycetota</taxon>
        <taxon>Actinomycetes</taxon>
        <taxon>Micrococcales</taxon>
        <taxon>Micrococcaceae</taxon>
        <taxon>Arthrobacter</taxon>
    </lineage>
</organism>